<keyword evidence="1" id="KW-0732">Signal</keyword>
<dbReference type="PROSITE" id="PS51257">
    <property type="entry name" value="PROKAR_LIPOPROTEIN"/>
    <property type="match status" value="1"/>
</dbReference>
<feature type="signal peptide" evidence="1">
    <location>
        <begin position="1"/>
        <end position="24"/>
    </location>
</feature>
<evidence type="ECO:0000313" key="3">
    <source>
        <dbReference type="Proteomes" id="UP000326950"/>
    </source>
</evidence>
<accession>A0A5N6UHB0</accession>
<evidence type="ECO:0000313" key="2">
    <source>
        <dbReference type="EMBL" id="KAE8157968.1"/>
    </source>
</evidence>
<dbReference type="AlphaFoldDB" id="A0A5N6UHB0"/>
<evidence type="ECO:0008006" key="4">
    <source>
        <dbReference type="Google" id="ProtNLM"/>
    </source>
</evidence>
<dbReference type="Proteomes" id="UP000326950">
    <property type="component" value="Unassembled WGS sequence"/>
</dbReference>
<reference evidence="2 3" key="1">
    <citation type="submission" date="2019-04" db="EMBL/GenBank/DDBJ databases">
        <title>Friends and foes A comparative genomics study of 23 Aspergillus species from section Flavi.</title>
        <authorList>
            <consortium name="DOE Joint Genome Institute"/>
            <person name="Kjaerbolling I."/>
            <person name="Vesth T."/>
            <person name="Frisvad J.C."/>
            <person name="Nybo J.L."/>
            <person name="Theobald S."/>
            <person name="Kildgaard S."/>
            <person name="Isbrandt T."/>
            <person name="Kuo A."/>
            <person name="Sato A."/>
            <person name="Lyhne E.K."/>
            <person name="Kogle M.E."/>
            <person name="Wiebenga A."/>
            <person name="Kun R.S."/>
            <person name="Lubbers R.J."/>
            <person name="Makela M.R."/>
            <person name="Barry K."/>
            <person name="Chovatia M."/>
            <person name="Clum A."/>
            <person name="Daum C."/>
            <person name="Haridas S."/>
            <person name="He G."/>
            <person name="LaButti K."/>
            <person name="Lipzen A."/>
            <person name="Mondo S."/>
            <person name="Riley R."/>
            <person name="Salamov A."/>
            <person name="Simmons B.A."/>
            <person name="Magnuson J.K."/>
            <person name="Henrissat B."/>
            <person name="Mortensen U.H."/>
            <person name="Larsen T.O."/>
            <person name="Devries R.P."/>
            <person name="Grigoriev I.V."/>
            <person name="Machida M."/>
            <person name="Baker S.E."/>
            <person name="Andersen M.R."/>
        </authorList>
    </citation>
    <scope>NUCLEOTIDE SEQUENCE [LARGE SCALE GENOMIC DNA]</scope>
    <source>
        <strain evidence="2 3">CBS 117626</strain>
    </source>
</reference>
<feature type="chain" id="PRO_5025054492" description="Secreted protein" evidence="1">
    <location>
        <begin position="25"/>
        <end position="78"/>
    </location>
</feature>
<sequence length="78" mass="8219">MPGFLRPVSLHLSCPILAIGHALALWGFSSTGCVLHSKPAGSVYPSLLDTGEKIVEAIRCIFTHASESIQQGSSVLDV</sequence>
<proteinExistence type="predicted"/>
<protein>
    <recommendedName>
        <fullName evidence="4">Secreted protein</fullName>
    </recommendedName>
</protein>
<keyword evidence="3" id="KW-1185">Reference proteome</keyword>
<organism evidence="2 3">
    <name type="scientific">Aspergillus tamarii</name>
    <dbReference type="NCBI Taxonomy" id="41984"/>
    <lineage>
        <taxon>Eukaryota</taxon>
        <taxon>Fungi</taxon>
        <taxon>Dikarya</taxon>
        <taxon>Ascomycota</taxon>
        <taxon>Pezizomycotina</taxon>
        <taxon>Eurotiomycetes</taxon>
        <taxon>Eurotiomycetidae</taxon>
        <taxon>Eurotiales</taxon>
        <taxon>Aspergillaceae</taxon>
        <taxon>Aspergillus</taxon>
        <taxon>Aspergillus subgen. Circumdati</taxon>
    </lineage>
</organism>
<name>A0A5N6UHB0_ASPTM</name>
<dbReference type="EMBL" id="ML738708">
    <property type="protein sequence ID" value="KAE8157968.1"/>
    <property type="molecule type" value="Genomic_DNA"/>
</dbReference>
<gene>
    <name evidence="2" type="ORF">BDV40DRAFT_277000</name>
</gene>
<evidence type="ECO:0000256" key="1">
    <source>
        <dbReference type="SAM" id="SignalP"/>
    </source>
</evidence>